<name>Q2RY84_RHORT</name>
<dbReference type="EnsemblBacteria" id="ABC20911">
    <property type="protein sequence ID" value="ABC20911"/>
    <property type="gene ID" value="Rru_A0106"/>
</dbReference>
<dbReference type="EMBL" id="CP000230">
    <property type="protein sequence ID" value="ABC20911.1"/>
    <property type="molecule type" value="Genomic_DNA"/>
</dbReference>
<dbReference type="Pfam" id="PF13432">
    <property type="entry name" value="TPR_16"/>
    <property type="match status" value="2"/>
</dbReference>
<dbReference type="RefSeq" id="WP_011387867.1">
    <property type="nucleotide sequence ID" value="NC_007643.1"/>
</dbReference>
<keyword evidence="1" id="KW-0802">TPR repeat</keyword>
<dbReference type="Gene3D" id="1.25.40.10">
    <property type="entry name" value="Tetratricopeptide repeat domain"/>
    <property type="match status" value="2"/>
</dbReference>
<dbReference type="AlphaFoldDB" id="Q2RY84"/>
<evidence type="ECO:0000256" key="1">
    <source>
        <dbReference type="PROSITE-ProRule" id="PRU00339"/>
    </source>
</evidence>
<keyword evidence="2" id="KW-0732">Signal</keyword>
<feature type="repeat" description="TPR" evidence="1">
    <location>
        <begin position="104"/>
        <end position="137"/>
    </location>
</feature>
<dbReference type="SUPFAM" id="SSF48452">
    <property type="entry name" value="TPR-like"/>
    <property type="match status" value="1"/>
</dbReference>
<feature type="signal peptide" evidence="2">
    <location>
        <begin position="1"/>
        <end position="21"/>
    </location>
</feature>
<dbReference type="eggNOG" id="COG0457">
    <property type="taxonomic scope" value="Bacteria"/>
</dbReference>
<dbReference type="PANTHER" id="PTHR12558:SF13">
    <property type="entry name" value="CELL DIVISION CYCLE PROTEIN 27 HOMOLOG"/>
    <property type="match status" value="1"/>
</dbReference>
<dbReference type="PATRIC" id="fig|269796.9.peg.160"/>
<dbReference type="HOGENOM" id="CLU_1049222_0_0_5"/>
<sequence>MRSFVLSLCLALGAFAPLSLAAEGALSEAIESPTPGAGLEGAEVLGDLAPAEGAFLAEEAPRVAVAGGSAARLVEEGYRALAEGRTAEALAAYRAATRAAPALAEAHLGLGASLQALGRPTEAAGAYERALALRPGDALARARLVAVLGDLAPGIALERLGRLAVAYPDDAEITGRIGLQLMRQGRPLAALGAFEQAAALAPGDPVRQVNLAVAADRAGQAARALAAYRKAVTLLRAGGETAGVDLAALSRRARWLEVRLEGVTP</sequence>
<keyword evidence="4" id="KW-1185">Reference proteome</keyword>
<dbReference type="STRING" id="269796.Rru_A0106"/>
<dbReference type="PROSITE" id="PS50005">
    <property type="entry name" value="TPR"/>
    <property type="match status" value="1"/>
</dbReference>
<dbReference type="Proteomes" id="UP000001929">
    <property type="component" value="Chromosome"/>
</dbReference>
<evidence type="ECO:0000256" key="2">
    <source>
        <dbReference type="SAM" id="SignalP"/>
    </source>
</evidence>
<evidence type="ECO:0000313" key="3">
    <source>
        <dbReference type="EMBL" id="ABC20911.1"/>
    </source>
</evidence>
<organism evidence="3 4">
    <name type="scientific">Rhodospirillum rubrum (strain ATCC 11170 / ATH 1.1.1 / DSM 467 / LMG 4362 / NCIMB 8255 / S1)</name>
    <dbReference type="NCBI Taxonomy" id="269796"/>
    <lineage>
        <taxon>Bacteria</taxon>
        <taxon>Pseudomonadati</taxon>
        <taxon>Pseudomonadota</taxon>
        <taxon>Alphaproteobacteria</taxon>
        <taxon>Rhodospirillales</taxon>
        <taxon>Rhodospirillaceae</taxon>
        <taxon>Rhodospirillum</taxon>
    </lineage>
</organism>
<protein>
    <submittedName>
        <fullName evidence="3">TPR repeat, Tetratricopeptide TPR_4</fullName>
    </submittedName>
</protein>
<feature type="chain" id="PRO_5004214684" evidence="2">
    <location>
        <begin position="22"/>
        <end position="265"/>
    </location>
</feature>
<reference evidence="3 4" key="1">
    <citation type="journal article" date="2011" name="Stand. Genomic Sci.">
        <title>Complete genome sequence of Rhodospirillum rubrum type strain (S1).</title>
        <authorList>
            <person name="Munk A.C."/>
            <person name="Copeland A."/>
            <person name="Lucas S."/>
            <person name="Lapidus A."/>
            <person name="Del Rio T.G."/>
            <person name="Barry K."/>
            <person name="Detter J.C."/>
            <person name="Hammon N."/>
            <person name="Israni S."/>
            <person name="Pitluck S."/>
            <person name="Brettin T."/>
            <person name="Bruce D."/>
            <person name="Han C."/>
            <person name="Tapia R."/>
            <person name="Gilna P."/>
            <person name="Schmutz J."/>
            <person name="Larimer F."/>
            <person name="Land M."/>
            <person name="Kyrpides N.C."/>
            <person name="Mavromatis K."/>
            <person name="Richardson P."/>
            <person name="Rohde M."/>
            <person name="Goker M."/>
            <person name="Klenk H.P."/>
            <person name="Zhang Y."/>
            <person name="Roberts G.P."/>
            <person name="Reslewic S."/>
            <person name="Schwartz D.C."/>
        </authorList>
    </citation>
    <scope>NUCLEOTIDE SEQUENCE [LARGE SCALE GENOMIC DNA]</scope>
    <source>
        <strain evidence="4">ATCC 11170 / ATH 1.1.1 / DSM 467 / LMG 4362 / NCIMB 8255 / S1</strain>
    </source>
</reference>
<dbReference type="SMART" id="SM00028">
    <property type="entry name" value="TPR"/>
    <property type="match status" value="4"/>
</dbReference>
<evidence type="ECO:0000313" key="4">
    <source>
        <dbReference type="Proteomes" id="UP000001929"/>
    </source>
</evidence>
<gene>
    <name evidence="3" type="ordered locus">Rru_A0106</name>
</gene>
<accession>Q2RY84</accession>
<dbReference type="KEGG" id="rru:Rru_A0106"/>
<dbReference type="PANTHER" id="PTHR12558">
    <property type="entry name" value="CELL DIVISION CYCLE 16,23,27"/>
    <property type="match status" value="1"/>
</dbReference>
<proteinExistence type="predicted"/>
<dbReference type="InterPro" id="IPR019734">
    <property type="entry name" value="TPR_rpt"/>
</dbReference>
<dbReference type="InterPro" id="IPR011990">
    <property type="entry name" value="TPR-like_helical_dom_sf"/>
</dbReference>